<evidence type="ECO:0000313" key="2">
    <source>
        <dbReference type="Proteomes" id="UP000003053"/>
    </source>
</evidence>
<proteinExistence type="predicted"/>
<dbReference type="Pfam" id="PF13557">
    <property type="entry name" value="Phenol_MetA_deg"/>
    <property type="match status" value="1"/>
</dbReference>
<dbReference type="InterPro" id="IPR025737">
    <property type="entry name" value="FApF"/>
</dbReference>
<name>A4BZ71_9FLAO</name>
<accession>A4BZ71</accession>
<dbReference type="eggNOG" id="ENOG502Z7YU">
    <property type="taxonomic scope" value="Bacteria"/>
</dbReference>
<dbReference type="AlphaFoldDB" id="A4BZ71"/>
<gene>
    <name evidence="1" type="ORF">PI23P_07560</name>
</gene>
<sequence length="291" mass="33415">MLKLKYPPFSRRFHLKKLVLSTLLFFLGTPLFLAQYTEVINSNQPGFSESPYGVGSGIYQFENSFFLRSIRLAPNFPMEQYGGADLRFRTSFFSERLEFNAQVQYQKDQVIYNGGSDQLTIGAKYLIHHQEFQDRTKEIRSWKKRNAFDSKRLIPSVGVSLGMNTDVINEINGSGSITPKIGVLLQHNLSSSFTIINNFYCDKIGTNVSEFIHIVTITQSFQHNYSLFFENKTVFQKNQNNTNLGLGLAYLFNKNLQIYTAGRLLFEGEASGFYSSLGLSYRIDRHQDNYK</sequence>
<keyword evidence="2" id="KW-1185">Reference proteome</keyword>
<comment type="caution">
    <text evidence="1">The sequence shown here is derived from an EMBL/GenBank/DDBJ whole genome shotgun (WGS) entry which is preliminary data.</text>
</comment>
<dbReference type="Proteomes" id="UP000003053">
    <property type="component" value="Unassembled WGS sequence"/>
</dbReference>
<protein>
    <recommendedName>
        <fullName evidence="3">Transporter</fullName>
    </recommendedName>
</protein>
<evidence type="ECO:0000313" key="1">
    <source>
        <dbReference type="EMBL" id="EAR12464.1"/>
    </source>
</evidence>
<organism evidence="1 2">
    <name type="scientific">Polaribacter irgensii 23-P</name>
    <dbReference type="NCBI Taxonomy" id="313594"/>
    <lineage>
        <taxon>Bacteria</taxon>
        <taxon>Pseudomonadati</taxon>
        <taxon>Bacteroidota</taxon>
        <taxon>Flavobacteriia</taxon>
        <taxon>Flavobacteriales</taxon>
        <taxon>Flavobacteriaceae</taxon>
    </lineage>
</organism>
<evidence type="ECO:0008006" key="3">
    <source>
        <dbReference type="Google" id="ProtNLM"/>
    </source>
</evidence>
<reference evidence="1 2" key="1">
    <citation type="submission" date="2006-02" db="EMBL/GenBank/DDBJ databases">
        <authorList>
            <person name="Murray A."/>
            <person name="Staley J."/>
            <person name="Ferriera S."/>
            <person name="Johnson J."/>
            <person name="Kravitz S."/>
            <person name="Halpern A."/>
            <person name="Remington K."/>
            <person name="Beeson K."/>
            <person name="Tran B."/>
            <person name="Rogers Y.-H."/>
            <person name="Friedman R."/>
            <person name="Venter J.C."/>
        </authorList>
    </citation>
    <scope>NUCLEOTIDE SEQUENCE [LARGE SCALE GENOMIC DNA]</scope>
    <source>
        <strain evidence="1 2">23-P</strain>
    </source>
</reference>
<dbReference type="STRING" id="313594.PI23P_07560"/>
<dbReference type="EMBL" id="AAOG01000002">
    <property type="protein sequence ID" value="EAR12464.1"/>
    <property type="molecule type" value="Genomic_DNA"/>
</dbReference>
<dbReference type="OrthoDB" id="1421312at2"/>
<dbReference type="HOGENOM" id="CLU_059721_0_0_10"/>